<keyword evidence="9" id="KW-1185">Reference proteome</keyword>
<evidence type="ECO:0000259" key="6">
    <source>
        <dbReference type="Pfam" id="PF07980"/>
    </source>
</evidence>
<feature type="domain" description="SusD-like N-terminal" evidence="7">
    <location>
        <begin position="84"/>
        <end position="226"/>
    </location>
</feature>
<dbReference type="CDD" id="cd08977">
    <property type="entry name" value="SusD"/>
    <property type="match status" value="1"/>
</dbReference>
<feature type="domain" description="RagB/SusD" evidence="6">
    <location>
        <begin position="319"/>
        <end position="465"/>
    </location>
</feature>
<dbReference type="RefSeq" id="WP_121200031.1">
    <property type="nucleotide sequence ID" value="NZ_RBKU01000001.1"/>
</dbReference>
<protein>
    <submittedName>
        <fullName evidence="8">RagB/SusD domain-containing protein</fullName>
    </submittedName>
</protein>
<dbReference type="Gene3D" id="1.25.40.390">
    <property type="match status" value="1"/>
</dbReference>
<evidence type="ECO:0000256" key="3">
    <source>
        <dbReference type="ARBA" id="ARBA00022729"/>
    </source>
</evidence>
<evidence type="ECO:0000256" key="5">
    <source>
        <dbReference type="ARBA" id="ARBA00023237"/>
    </source>
</evidence>
<proteinExistence type="inferred from homology"/>
<dbReference type="Pfam" id="PF07980">
    <property type="entry name" value="SusD_RagB"/>
    <property type="match status" value="1"/>
</dbReference>
<keyword evidence="5" id="KW-0998">Cell outer membrane</keyword>
<dbReference type="InterPro" id="IPR012944">
    <property type="entry name" value="SusD_RagB_dom"/>
</dbReference>
<dbReference type="EMBL" id="RBKU01000001">
    <property type="protein sequence ID" value="RKR84417.1"/>
    <property type="molecule type" value="Genomic_DNA"/>
</dbReference>
<keyword evidence="4" id="KW-0472">Membrane</keyword>
<comment type="similarity">
    <text evidence="2">Belongs to the SusD family.</text>
</comment>
<keyword evidence="3" id="KW-0732">Signal</keyword>
<dbReference type="InterPro" id="IPR033985">
    <property type="entry name" value="SusD-like_N"/>
</dbReference>
<evidence type="ECO:0000313" key="9">
    <source>
        <dbReference type="Proteomes" id="UP000268007"/>
    </source>
</evidence>
<sequence length="465" mass="51720">MKNIKYKIVGLILILMMPFISCKKLIEIDTPVNKIISSAVFKDDATATAAMLGIYIQMNTLIGSIGNSGTDLYPGMSADEIYSTTSISVYDEFRYNAITVTSSYTSTYMWSKAYNLIFLSNSILEGIKNNPAISAVVTTQLKGEAEFIRAYFYFYLCNLFGSVPLITSTDYQANAAAPRSDVSLIYGQIIADLTDAQKLLPETYPSTGKVRINKWTATAFLARVYLYQKNWSKAEEQSTLVINSGVYSIVSDLNKVFLGNSAEAIFQLLPTSAISTATINTYEGYNYIPNANVVPSFSITTYLLNAFSAIDKRKLNWIKSTTVGSTTYYYPFKYQVKTAASITEYQMLFRLGEIYLIRAEALAQQNKLPQAVSDVDIIKSRAGIPLLFNTNPSIGQSALLDEIFAERQRELFVECGHRWLDLKRSGRVDAVLGAIKPTWTSTAALYPIPLTELQRNPALVQNPGY</sequence>
<dbReference type="OrthoDB" id="621570at2"/>
<dbReference type="Pfam" id="PF14322">
    <property type="entry name" value="SusD-like_3"/>
    <property type="match status" value="1"/>
</dbReference>
<evidence type="ECO:0000256" key="1">
    <source>
        <dbReference type="ARBA" id="ARBA00004442"/>
    </source>
</evidence>
<comment type="subcellular location">
    <subcellularLocation>
        <location evidence="1">Cell outer membrane</location>
    </subcellularLocation>
</comment>
<evidence type="ECO:0000256" key="2">
    <source>
        <dbReference type="ARBA" id="ARBA00006275"/>
    </source>
</evidence>
<evidence type="ECO:0000259" key="7">
    <source>
        <dbReference type="Pfam" id="PF14322"/>
    </source>
</evidence>
<dbReference type="InterPro" id="IPR011990">
    <property type="entry name" value="TPR-like_helical_dom_sf"/>
</dbReference>
<name>A0A495J6B6_9SPHI</name>
<reference evidence="8 9" key="1">
    <citation type="submission" date="2018-10" db="EMBL/GenBank/DDBJ databases">
        <title>Genomic Encyclopedia of Archaeal and Bacterial Type Strains, Phase II (KMG-II): from individual species to whole genera.</title>
        <authorList>
            <person name="Goeker M."/>
        </authorList>
    </citation>
    <scope>NUCLEOTIDE SEQUENCE [LARGE SCALE GENOMIC DNA]</scope>
    <source>
        <strain evidence="8 9">DSM 18602</strain>
    </source>
</reference>
<dbReference type="GO" id="GO:0009279">
    <property type="term" value="C:cell outer membrane"/>
    <property type="evidence" value="ECO:0007669"/>
    <property type="project" value="UniProtKB-SubCell"/>
</dbReference>
<dbReference type="AlphaFoldDB" id="A0A495J6B6"/>
<evidence type="ECO:0000256" key="4">
    <source>
        <dbReference type="ARBA" id="ARBA00023136"/>
    </source>
</evidence>
<evidence type="ECO:0000313" key="8">
    <source>
        <dbReference type="EMBL" id="RKR84417.1"/>
    </source>
</evidence>
<gene>
    <name evidence="8" type="ORF">BDD43_4652</name>
</gene>
<dbReference type="Proteomes" id="UP000268007">
    <property type="component" value="Unassembled WGS sequence"/>
</dbReference>
<organism evidence="8 9">
    <name type="scientific">Mucilaginibacter gracilis</name>
    <dbReference type="NCBI Taxonomy" id="423350"/>
    <lineage>
        <taxon>Bacteria</taxon>
        <taxon>Pseudomonadati</taxon>
        <taxon>Bacteroidota</taxon>
        <taxon>Sphingobacteriia</taxon>
        <taxon>Sphingobacteriales</taxon>
        <taxon>Sphingobacteriaceae</taxon>
        <taxon>Mucilaginibacter</taxon>
    </lineage>
</organism>
<dbReference type="SUPFAM" id="SSF48452">
    <property type="entry name" value="TPR-like"/>
    <property type="match status" value="1"/>
</dbReference>
<comment type="caution">
    <text evidence="8">The sequence shown here is derived from an EMBL/GenBank/DDBJ whole genome shotgun (WGS) entry which is preliminary data.</text>
</comment>
<accession>A0A495J6B6</accession>